<protein>
    <submittedName>
        <fullName evidence="2">Uncharacterized protein</fullName>
    </submittedName>
</protein>
<organism evidence="1 2">
    <name type="scientific">Plectus sambesii</name>
    <dbReference type="NCBI Taxonomy" id="2011161"/>
    <lineage>
        <taxon>Eukaryota</taxon>
        <taxon>Metazoa</taxon>
        <taxon>Ecdysozoa</taxon>
        <taxon>Nematoda</taxon>
        <taxon>Chromadorea</taxon>
        <taxon>Plectida</taxon>
        <taxon>Plectina</taxon>
        <taxon>Plectoidea</taxon>
        <taxon>Plectidae</taxon>
        <taxon>Plectus</taxon>
    </lineage>
</organism>
<dbReference type="AlphaFoldDB" id="A0A914WHH3"/>
<reference evidence="2" key="1">
    <citation type="submission" date="2022-11" db="UniProtKB">
        <authorList>
            <consortium name="WormBaseParasite"/>
        </authorList>
    </citation>
    <scope>IDENTIFICATION</scope>
</reference>
<name>A0A914WHH3_9BILA</name>
<evidence type="ECO:0000313" key="1">
    <source>
        <dbReference type="Proteomes" id="UP000887566"/>
    </source>
</evidence>
<evidence type="ECO:0000313" key="2">
    <source>
        <dbReference type="WBParaSite" id="PSAMB.scaffold424size51804.g5721.t1"/>
    </source>
</evidence>
<dbReference type="Proteomes" id="UP000887566">
    <property type="component" value="Unplaced"/>
</dbReference>
<keyword evidence="1" id="KW-1185">Reference proteome</keyword>
<dbReference type="WBParaSite" id="PSAMB.scaffold424size51804.g5721.t1">
    <property type="protein sequence ID" value="PSAMB.scaffold424size51804.g5721.t1"/>
    <property type="gene ID" value="PSAMB.scaffold424size51804.g5721"/>
</dbReference>
<sequence length="126" mass="14797">MEKLPSGTEKLQNKEMQVRNLTWELCIIWVKALIDQMKRLLNGSEKLQNKEMQACFSLMEMLLNGTGKQQKREMEMRKINLDGCMKMAEALINQMKLLLNGMEKPQNKETELRKNENTLMLIHDNI</sequence>
<proteinExistence type="predicted"/>
<accession>A0A914WHH3</accession>